<keyword evidence="2" id="KW-0732">Signal</keyword>
<dbReference type="SUPFAM" id="SSF52833">
    <property type="entry name" value="Thioredoxin-like"/>
    <property type="match status" value="1"/>
</dbReference>
<keyword evidence="5" id="KW-1185">Reference proteome</keyword>
<evidence type="ECO:0000256" key="1">
    <source>
        <dbReference type="SAM" id="MobiDB-lite"/>
    </source>
</evidence>
<dbReference type="AlphaFoldDB" id="A0A1J7C733"/>
<feature type="domain" description="Thioredoxin-like fold" evidence="3">
    <location>
        <begin position="74"/>
        <end position="242"/>
    </location>
</feature>
<feature type="compositionally biased region" description="Low complexity" evidence="1">
    <location>
        <begin position="25"/>
        <end position="47"/>
    </location>
</feature>
<dbReference type="RefSeq" id="WP_071656668.1">
    <property type="nucleotide sequence ID" value="NZ_MLCF01000056.1"/>
</dbReference>
<accession>A0A1J7C733</accession>
<dbReference type="STRING" id="1428644.BIV57_11385"/>
<organism evidence="4 5">
    <name type="scientific">Mangrovactinospora gilvigrisea</name>
    <dbReference type="NCBI Taxonomy" id="1428644"/>
    <lineage>
        <taxon>Bacteria</taxon>
        <taxon>Bacillati</taxon>
        <taxon>Actinomycetota</taxon>
        <taxon>Actinomycetes</taxon>
        <taxon>Kitasatosporales</taxon>
        <taxon>Streptomycetaceae</taxon>
        <taxon>Mangrovactinospora</taxon>
    </lineage>
</organism>
<evidence type="ECO:0000256" key="2">
    <source>
        <dbReference type="SAM" id="SignalP"/>
    </source>
</evidence>
<dbReference type="InterPro" id="IPR012336">
    <property type="entry name" value="Thioredoxin-like_fold"/>
</dbReference>
<name>A0A1J7C733_9ACTN</name>
<proteinExistence type="predicted"/>
<dbReference type="Proteomes" id="UP000243342">
    <property type="component" value="Unassembled WGS sequence"/>
</dbReference>
<comment type="caution">
    <text evidence="4">The sequence shown here is derived from an EMBL/GenBank/DDBJ whole genome shotgun (WGS) entry which is preliminary data.</text>
</comment>
<sequence>MTRVTRRTAAALAGATALALTLAACGSSGGSSSSGSSGSSSSSAAKPTKADAKKPGAATWAALGKLPVKVDSAGAIVVGNPSAKNTLAIYEDPRCPYCKQFETTNIDTLAAAAASGKIKFEYTLASFLDANLGGDGSKRAVNALRAAVDKGQGKFPQMHALIYENQPEETDKNAFENKDLIGLAMNVDGLADASFDKAVNGNQFSSFVTASEKKFQEDLTKKKVQLSTPTVFLNDKQVSAANLMDAGKFSAVLKGVGITA</sequence>
<dbReference type="OrthoDB" id="4135024at2"/>
<reference evidence="4 5" key="1">
    <citation type="submission" date="2016-10" db="EMBL/GenBank/DDBJ databases">
        <title>Genome sequence of Streptomyces gilvigriseus MUSC 26.</title>
        <authorList>
            <person name="Lee L.-H."/>
            <person name="Ser H.-L."/>
        </authorList>
    </citation>
    <scope>NUCLEOTIDE SEQUENCE [LARGE SCALE GENOMIC DNA]</scope>
    <source>
        <strain evidence="4 5">MUSC 26</strain>
    </source>
</reference>
<dbReference type="Gene3D" id="3.40.30.10">
    <property type="entry name" value="Glutaredoxin"/>
    <property type="match status" value="1"/>
</dbReference>
<dbReference type="InterPro" id="IPR036249">
    <property type="entry name" value="Thioredoxin-like_sf"/>
</dbReference>
<dbReference type="Pfam" id="PF13462">
    <property type="entry name" value="Thioredoxin_4"/>
    <property type="match status" value="1"/>
</dbReference>
<evidence type="ECO:0000313" key="4">
    <source>
        <dbReference type="EMBL" id="OIV37340.1"/>
    </source>
</evidence>
<feature type="signal peptide" evidence="2">
    <location>
        <begin position="1"/>
        <end position="23"/>
    </location>
</feature>
<protein>
    <recommendedName>
        <fullName evidence="3">Thioredoxin-like fold domain-containing protein</fullName>
    </recommendedName>
</protein>
<gene>
    <name evidence="4" type="ORF">BIV57_11385</name>
</gene>
<evidence type="ECO:0000259" key="3">
    <source>
        <dbReference type="Pfam" id="PF13462"/>
    </source>
</evidence>
<evidence type="ECO:0000313" key="5">
    <source>
        <dbReference type="Proteomes" id="UP000243342"/>
    </source>
</evidence>
<dbReference type="EMBL" id="MLCF01000056">
    <property type="protein sequence ID" value="OIV37340.1"/>
    <property type="molecule type" value="Genomic_DNA"/>
</dbReference>
<dbReference type="PROSITE" id="PS51257">
    <property type="entry name" value="PROKAR_LIPOPROTEIN"/>
    <property type="match status" value="1"/>
</dbReference>
<feature type="region of interest" description="Disordered" evidence="1">
    <location>
        <begin position="25"/>
        <end position="51"/>
    </location>
</feature>
<feature type="chain" id="PRO_5039186773" description="Thioredoxin-like fold domain-containing protein" evidence="2">
    <location>
        <begin position="24"/>
        <end position="260"/>
    </location>
</feature>